<reference evidence="6 7" key="1">
    <citation type="submission" date="2012-02" db="EMBL/GenBank/DDBJ databases">
        <title>Complete genome sequence of Actinoplanes missouriensis 431 (= NBRC 102363).</title>
        <authorList>
            <person name="Ohnishi Y."/>
            <person name="Ishikawa J."/>
            <person name="Sekine M."/>
            <person name="Hosoyama A."/>
            <person name="Harada T."/>
            <person name="Narita H."/>
            <person name="Hata T."/>
            <person name="Konno Y."/>
            <person name="Tutikane K."/>
            <person name="Fujita N."/>
            <person name="Horinouchi S."/>
            <person name="Hayakawa M."/>
        </authorList>
    </citation>
    <scope>NUCLEOTIDE SEQUENCE [LARGE SCALE GENOMIC DNA]</scope>
    <source>
        <strain evidence="7">ATCC 14538 / DSM 43046 / CBS 188.64 / JCM 3121 / NBRC 102363 / NCIMB 12654 / NRRL B-3342 / UNCC 431</strain>
    </source>
</reference>
<dbReference type="Pfam" id="PF00459">
    <property type="entry name" value="Inositol_P"/>
    <property type="match status" value="1"/>
</dbReference>
<dbReference type="OrthoDB" id="9772456at2"/>
<evidence type="ECO:0000256" key="2">
    <source>
        <dbReference type="ARBA" id="ARBA00022801"/>
    </source>
</evidence>
<keyword evidence="2" id="KW-0378">Hydrolase</keyword>
<dbReference type="Gene3D" id="3.30.540.10">
    <property type="entry name" value="Fructose-1,6-Bisphosphatase, subunit A, domain 1"/>
    <property type="match status" value="1"/>
</dbReference>
<keyword evidence="1 4" id="KW-0479">Metal-binding</keyword>
<dbReference type="PANTHER" id="PTHR20854">
    <property type="entry name" value="INOSITOL MONOPHOSPHATASE"/>
    <property type="match status" value="1"/>
</dbReference>
<dbReference type="PROSITE" id="PS00629">
    <property type="entry name" value="IMP_1"/>
    <property type="match status" value="1"/>
</dbReference>
<evidence type="ECO:0000256" key="4">
    <source>
        <dbReference type="PIRSR" id="PIRSR600760-2"/>
    </source>
</evidence>
<dbReference type="KEGG" id="ams:AMIS_67190"/>
<dbReference type="AlphaFoldDB" id="I0HG02"/>
<dbReference type="GO" id="GO:0006020">
    <property type="term" value="P:inositol metabolic process"/>
    <property type="evidence" value="ECO:0007669"/>
    <property type="project" value="TreeGrafter"/>
</dbReference>
<dbReference type="PANTHER" id="PTHR20854:SF4">
    <property type="entry name" value="INOSITOL-1-MONOPHOSPHATASE-RELATED"/>
    <property type="match status" value="1"/>
</dbReference>
<keyword evidence="7" id="KW-1185">Reference proteome</keyword>
<dbReference type="Proteomes" id="UP000007882">
    <property type="component" value="Chromosome"/>
</dbReference>
<organism evidence="6 7">
    <name type="scientific">Actinoplanes missouriensis (strain ATCC 14538 / DSM 43046 / CBS 188.64 / JCM 3121 / NBRC 102363 / NCIMB 12654 / NRRL B-3342 / UNCC 431)</name>
    <dbReference type="NCBI Taxonomy" id="512565"/>
    <lineage>
        <taxon>Bacteria</taxon>
        <taxon>Bacillati</taxon>
        <taxon>Actinomycetota</taxon>
        <taxon>Actinomycetes</taxon>
        <taxon>Micromonosporales</taxon>
        <taxon>Micromonosporaceae</taxon>
        <taxon>Actinoplanes</taxon>
    </lineage>
</organism>
<comment type="cofactor">
    <cofactor evidence="4">
        <name>Mg(2+)</name>
        <dbReference type="ChEBI" id="CHEBI:18420"/>
    </cofactor>
</comment>
<dbReference type="eggNOG" id="COG0483">
    <property type="taxonomic scope" value="Bacteria"/>
</dbReference>
<dbReference type="PATRIC" id="fig|512565.3.peg.6719"/>
<dbReference type="InterPro" id="IPR000760">
    <property type="entry name" value="Inositol_monophosphatase-like"/>
</dbReference>
<dbReference type="EMBL" id="AP012319">
    <property type="protein sequence ID" value="BAL91939.1"/>
    <property type="molecule type" value="Genomic_DNA"/>
</dbReference>
<name>I0HG02_ACTM4</name>
<protein>
    <recommendedName>
        <fullName evidence="8">Inositol monophosphatase</fullName>
    </recommendedName>
</protein>
<evidence type="ECO:0000256" key="3">
    <source>
        <dbReference type="ARBA" id="ARBA00022842"/>
    </source>
</evidence>
<feature type="region of interest" description="Disordered" evidence="5">
    <location>
        <begin position="163"/>
        <end position="186"/>
    </location>
</feature>
<dbReference type="PRINTS" id="PR00377">
    <property type="entry name" value="IMPHPHTASES"/>
</dbReference>
<feature type="binding site" evidence="4">
    <location>
        <position position="78"/>
    </location>
    <ligand>
        <name>Mg(2+)</name>
        <dbReference type="ChEBI" id="CHEBI:18420"/>
        <label>1</label>
        <note>catalytic</note>
    </ligand>
</feature>
<dbReference type="GO" id="GO:0046872">
    <property type="term" value="F:metal ion binding"/>
    <property type="evidence" value="ECO:0007669"/>
    <property type="project" value="UniProtKB-KW"/>
</dbReference>
<feature type="binding site" evidence="4">
    <location>
        <position position="102"/>
    </location>
    <ligand>
        <name>Mg(2+)</name>
        <dbReference type="ChEBI" id="CHEBI:18420"/>
        <label>1</label>
        <note>catalytic</note>
    </ligand>
</feature>
<evidence type="ECO:0000313" key="7">
    <source>
        <dbReference type="Proteomes" id="UP000007882"/>
    </source>
</evidence>
<gene>
    <name evidence="6" type="ordered locus">AMIS_67190</name>
</gene>
<accession>I0HG02</accession>
<dbReference type="InterPro" id="IPR020583">
    <property type="entry name" value="Inositol_monoP_metal-BS"/>
</dbReference>
<dbReference type="STRING" id="512565.AMIS_67190"/>
<sequence length="296" mass="32871">MPVFRSTWRRTMTDFDRLWQTLADELKDVVRRYRERIATLPVTTKPDKTLLTAADVEIERLISDRIREFDPDAVIIGEEDGRDDERAEVADPGKLLYVIDPIDGTAEFVRPDHREFGSVVCVLREYRPVAAFILAPEMGVGGTPLLITCDQPTGSVRVDGSEIGQPSSVAGPRWASVTRSSGTEPRGFESQLQAAGFQLKTRTTSQTMDMVRTAIDLSPYSDAVPTHFEIFYRTRQKIWDGLAGICLGETVGLRAADRGGAARVPVDVATLRQAEPTFDSTILGPPEAVEWFLKLM</sequence>
<proteinExistence type="predicted"/>
<evidence type="ECO:0008006" key="8">
    <source>
        <dbReference type="Google" id="ProtNLM"/>
    </source>
</evidence>
<dbReference type="HOGENOM" id="CLU_982936_0_0_11"/>
<keyword evidence="3 4" id="KW-0460">Magnesium</keyword>
<dbReference type="SUPFAM" id="SSF56655">
    <property type="entry name" value="Carbohydrate phosphatase"/>
    <property type="match status" value="1"/>
</dbReference>
<feature type="binding site" evidence="4">
    <location>
        <position position="103"/>
    </location>
    <ligand>
        <name>Mg(2+)</name>
        <dbReference type="ChEBI" id="CHEBI:18420"/>
        <label>1</label>
        <note>catalytic</note>
    </ligand>
</feature>
<evidence type="ECO:0000256" key="5">
    <source>
        <dbReference type="SAM" id="MobiDB-lite"/>
    </source>
</evidence>
<feature type="binding site" evidence="4">
    <location>
        <position position="100"/>
    </location>
    <ligand>
        <name>Mg(2+)</name>
        <dbReference type="ChEBI" id="CHEBI:18420"/>
        <label>1</label>
        <note>catalytic</note>
    </ligand>
</feature>
<dbReference type="GO" id="GO:0008934">
    <property type="term" value="F:inositol monophosphate 1-phosphatase activity"/>
    <property type="evidence" value="ECO:0007669"/>
    <property type="project" value="TreeGrafter"/>
</dbReference>
<dbReference type="GO" id="GO:0007165">
    <property type="term" value="P:signal transduction"/>
    <property type="evidence" value="ECO:0007669"/>
    <property type="project" value="TreeGrafter"/>
</dbReference>
<evidence type="ECO:0000313" key="6">
    <source>
        <dbReference type="EMBL" id="BAL91939.1"/>
    </source>
</evidence>
<evidence type="ECO:0000256" key="1">
    <source>
        <dbReference type="ARBA" id="ARBA00022723"/>
    </source>
</evidence>